<comment type="caution">
    <text evidence="4">The sequence shown here is derived from an EMBL/GenBank/DDBJ whole genome shotgun (WGS) entry which is preliminary data.</text>
</comment>
<keyword evidence="5" id="KW-1185">Reference proteome</keyword>
<evidence type="ECO:0000259" key="1">
    <source>
        <dbReference type="Pfam" id="PF18007"/>
    </source>
</evidence>
<organism evidence="4 5">
    <name type="scientific">Mycolicibacterium komossense</name>
    <dbReference type="NCBI Taxonomy" id="1779"/>
    <lineage>
        <taxon>Bacteria</taxon>
        <taxon>Bacillati</taxon>
        <taxon>Actinomycetota</taxon>
        <taxon>Actinomycetes</taxon>
        <taxon>Mycobacteriales</taxon>
        <taxon>Mycobacteriaceae</taxon>
        <taxon>Mycolicibacterium</taxon>
    </lineage>
</organism>
<proteinExistence type="predicted"/>
<protein>
    <submittedName>
        <fullName evidence="4">DUF5593 domain-containing protein</fullName>
    </submittedName>
</protein>
<evidence type="ECO:0000313" key="4">
    <source>
        <dbReference type="EMBL" id="MCV7230460.1"/>
    </source>
</evidence>
<evidence type="ECO:0000259" key="2">
    <source>
        <dbReference type="Pfam" id="PF18621"/>
    </source>
</evidence>
<dbReference type="Pfam" id="PF21043">
    <property type="entry name" value="Rv3651-like_C"/>
    <property type="match status" value="1"/>
</dbReference>
<dbReference type="Pfam" id="PF18007">
    <property type="entry name" value="Rv3651-like_N"/>
    <property type="match status" value="1"/>
</dbReference>
<feature type="domain" description="Rv3651-like N-terminal" evidence="1">
    <location>
        <begin position="4"/>
        <end position="96"/>
    </location>
</feature>
<evidence type="ECO:0000313" key="5">
    <source>
        <dbReference type="Proteomes" id="UP001526201"/>
    </source>
</evidence>
<name>A0ABT3CLU1_9MYCO</name>
<evidence type="ECO:0000259" key="3">
    <source>
        <dbReference type="Pfam" id="PF21043"/>
    </source>
</evidence>
<dbReference type="InterPro" id="IPR048578">
    <property type="entry name" value="Rv3651-like_C"/>
</dbReference>
<gene>
    <name evidence="4" type="ORF">H7J73_31075</name>
</gene>
<dbReference type="InterPro" id="IPR041439">
    <property type="entry name" value="Rv3651-like_middle"/>
</dbReference>
<dbReference type="InterPro" id="IPR041458">
    <property type="entry name" value="Rv3651-like_N"/>
</dbReference>
<dbReference type="Pfam" id="PF18621">
    <property type="entry name" value="Rv3651-like_middle"/>
    <property type="match status" value="1"/>
</dbReference>
<sequence>MSHDWLLVETLGSEPAVVAQGRQLKNLVPLSAFLRRNPHLSAIQTAIAETIAGGTALASITSKKDRVIRTEPVRMSDGKVHGVHIWFGPAGVEPPERAIPGPLVWDLTTGVATDTPESLSNSGMDPLTEATHGRAFAEDLPRRDLNPSETTVLSLAVKSQPGATICNTWDVTDCQGDKIAVGFVARTNLEPADDGSEHLLARAMNWRGQRENLVVNPDHLAQRILDGLAQPGSYRALIDIHHWKLLKWLDEPCPLYDWRNTARNPLLHPDDRPQINSMTQDFESGKTVQRLLRLRADDGGWARLHVTVHRVELEAGIYAGLITVRLPTEEDLADQRRAQSCG</sequence>
<feature type="domain" description="Rv3651-like middle" evidence="2">
    <location>
        <begin position="99"/>
        <end position="208"/>
    </location>
</feature>
<dbReference type="RefSeq" id="WP_264071743.1">
    <property type="nucleotide sequence ID" value="NZ_JACKTY010000050.1"/>
</dbReference>
<accession>A0ABT3CLU1</accession>
<dbReference type="Proteomes" id="UP001526201">
    <property type="component" value="Unassembled WGS sequence"/>
</dbReference>
<dbReference type="EMBL" id="JACKTY010000050">
    <property type="protein sequence ID" value="MCV7230460.1"/>
    <property type="molecule type" value="Genomic_DNA"/>
</dbReference>
<reference evidence="4 5" key="1">
    <citation type="journal article" date="2022" name="BMC Genomics">
        <title>Comparative genome analysis of mycobacteria focusing on tRNA and non-coding RNA.</title>
        <authorList>
            <person name="Behra P.R.K."/>
            <person name="Pettersson B.M.F."/>
            <person name="Ramesh M."/>
            <person name="Das S."/>
            <person name="Dasgupta S."/>
            <person name="Kirsebom L.A."/>
        </authorList>
    </citation>
    <scope>NUCLEOTIDE SEQUENCE [LARGE SCALE GENOMIC DNA]</scope>
    <source>
        <strain evidence="4 5">DSM 44078</strain>
    </source>
</reference>
<feature type="domain" description="Rv3651-like C-terminal" evidence="3">
    <location>
        <begin position="218"/>
        <end position="334"/>
    </location>
</feature>